<feature type="signal peptide" evidence="1">
    <location>
        <begin position="1"/>
        <end position="24"/>
    </location>
</feature>
<evidence type="ECO:0000313" key="2">
    <source>
        <dbReference type="EMBL" id="GHE36736.1"/>
    </source>
</evidence>
<comment type="caution">
    <text evidence="2">The sequence shown here is derived from an EMBL/GenBank/DDBJ whole genome shotgun (WGS) entry which is preliminary data.</text>
</comment>
<keyword evidence="1" id="KW-0732">Signal</keyword>
<name>A0ABQ3HYS7_9SPHI</name>
<evidence type="ECO:0000256" key="1">
    <source>
        <dbReference type="SAM" id="SignalP"/>
    </source>
</evidence>
<proteinExistence type="predicted"/>
<dbReference type="InterPro" id="IPR011990">
    <property type="entry name" value="TPR-like_helical_dom_sf"/>
</dbReference>
<reference evidence="3" key="1">
    <citation type="journal article" date="2019" name="Int. J. Syst. Evol. Microbiol.">
        <title>The Global Catalogue of Microorganisms (GCM) 10K type strain sequencing project: providing services to taxonomists for standard genome sequencing and annotation.</title>
        <authorList>
            <consortium name="The Broad Institute Genomics Platform"/>
            <consortium name="The Broad Institute Genome Sequencing Center for Infectious Disease"/>
            <person name="Wu L."/>
            <person name="Ma J."/>
        </authorList>
    </citation>
    <scope>NUCLEOTIDE SEQUENCE [LARGE SCALE GENOMIC DNA]</scope>
    <source>
        <strain evidence="3">CGMCC 1.12966</strain>
    </source>
</reference>
<dbReference type="SUPFAM" id="SSF48452">
    <property type="entry name" value="TPR-like"/>
    <property type="match status" value="1"/>
</dbReference>
<gene>
    <name evidence="2" type="ORF">GCM10017764_19900</name>
</gene>
<dbReference type="Proteomes" id="UP000620550">
    <property type="component" value="Unassembled WGS sequence"/>
</dbReference>
<keyword evidence="3" id="KW-1185">Reference proteome</keyword>
<accession>A0ABQ3HYS7</accession>
<dbReference type="Gene3D" id="1.25.40.390">
    <property type="match status" value="1"/>
</dbReference>
<dbReference type="EMBL" id="BNAF01000007">
    <property type="protein sequence ID" value="GHE36736.1"/>
    <property type="molecule type" value="Genomic_DNA"/>
</dbReference>
<evidence type="ECO:0000313" key="3">
    <source>
        <dbReference type="Proteomes" id="UP000620550"/>
    </source>
</evidence>
<protein>
    <recommendedName>
        <fullName evidence="4">SusD/RagB family nutrient-binding outer membrane lipoprotein</fullName>
    </recommendedName>
</protein>
<organism evidence="2 3">
    <name type="scientific">Sphingobacterium griseoflavum</name>
    <dbReference type="NCBI Taxonomy" id="1474952"/>
    <lineage>
        <taxon>Bacteria</taxon>
        <taxon>Pseudomonadati</taxon>
        <taxon>Bacteroidota</taxon>
        <taxon>Sphingobacteriia</taxon>
        <taxon>Sphingobacteriales</taxon>
        <taxon>Sphingobacteriaceae</taxon>
        <taxon>Sphingobacterium</taxon>
    </lineage>
</organism>
<sequence length="490" mass="55886">MMKMRIFKRSIYMLGLGVMTLVLAPSCNKNFQEINTDPNSSPRVQPENLLAPAIAKVVSYNMSRSQRITNELMQVTVNMGDGDGRIFRYDIRTSEADYMWNNLYLQLRNFRDIYEFAEELNQPEYMAVAQICEAWIFSILTDIYGDIPFTEALRAKDLNLVRPVFDKQQDIYPALFAKLEEANTLLRGLPATTRINGSVDPIFAGDMLKWRTFGNSLYLRLALRLSHKTALNTPAIIKKIVDESPLIYPIMVNNDYSAILRWTGVGAYVSPFATWRPADWYGPRSASFFIDKLNERSDPRIVTWASLANGDYFGVPSGYPIGQPPVAGSALHTGLMTNPLLGNILNYGELQLILAEAAVKGWISSETAQTYYERGTVAGIELWNHTVPSFYLTSDLVAWDDSYSEFEKMELIHLQKYYALFFTDMQSWFEYRRTGHPVLPIRSGHLNGGKMPARLNYPVYVQSANRENYMKAVAEQGPDDINTLVWWQRP</sequence>
<dbReference type="Pfam" id="PF12771">
    <property type="entry name" value="SusD-like_2"/>
    <property type="match status" value="1"/>
</dbReference>
<feature type="chain" id="PRO_5046928304" description="SusD/RagB family nutrient-binding outer membrane lipoprotein" evidence="1">
    <location>
        <begin position="25"/>
        <end position="490"/>
    </location>
</feature>
<dbReference type="InterPro" id="IPR041662">
    <property type="entry name" value="SusD-like_2"/>
</dbReference>
<evidence type="ECO:0008006" key="4">
    <source>
        <dbReference type="Google" id="ProtNLM"/>
    </source>
</evidence>